<keyword evidence="2" id="KW-1185">Reference proteome</keyword>
<dbReference type="Gene3D" id="1.10.3680.10">
    <property type="entry name" value="TerB-like"/>
    <property type="match status" value="1"/>
</dbReference>
<name>A0A1H2Z703_9FLAO</name>
<accession>A0A1H2Z703</accession>
<dbReference type="Proteomes" id="UP000199592">
    <property type="component" value="Unassembled WGS sequence"/>
</dbReference>
<organism evidence="1 2">
    <name type="scientific">Flagellimonas zhangzhouensis</name>
    <dbReference type="NCBI Taxonomy" id="1073328"/>
    <lineage>
        <taxon>Bacteria</taxon>
        <taxon>Pseudomonadati</taxon>
        <taxon>Bacteroidota</taxon>
        <taxon>Flavobacteriia</taxon>
        <taxon>Flavobacteriales</taxon>
        <taxon>Flavobacteriaceae</taxon>
        <taxon>Flagellimonas</taxon>
    </lineage>
</organism>
<evidence type="ECO:0000313" key="2">
    <source>
        <dbReference type="Proteomes" id="UP000199592"/>
    </source>
</evidence>
<dbReference type="InterPro" id="IPR029024">
    <property type="entry name" value="TerB-like"/>
</dbReference>
<evidence type="ECO:0000313" key="1">
    <source>
        <dbReference type="EMBL" id="SDX13116.1"/>
    </source>
</evidence>
<gene>
    <name evidence="1" type="ORF">SAMN04487892_3327</name>
</gene>
<reference evidence="2" key="1">
    <citation type="submission" date="2016-10" db="EMBL/GenBank/DDBJ databases">
        <authorList>
            <person name="Varghese N."/>
            <person name="Submissions S."/>
        </authorList>
    </citation>
    <scope>NUCLEOTIDE SEQUENCE [LARGE SCALE GENOMIC DNA]</scope>
    <source>
        <strain evidence="2">DSM 25030</strain>
    </source>
</reference>
<dbReference type="OrthoDB" id="979732at2"/>
<dbReference type="STRING" id="1073328.SAMN05216294_3332"/>
<protein>
    <recommendedName>
        <fullName evidence="3">Tellurite resistance protein TerB</fullName>
    </recommendedName>
</protein>
<sequence>MLNSEKTANEFYQSLGKLFYAVAMADDEVRPAEVTRLRKYVRKYWLDVDGFEDEFHTDAAYQIEIVFDWLDDEEKGADHYFEEFKEFYTEHADKFTDKLKALILETAESIASSFAGTNRAEMLAIFKLKQLFNH</sequence>
<dbReference type="SUPFAM" id="SSF158682">
    <property type="entry name" value="TerB-like"/>
    <property type="match status" value="1"/>
</dbReference>
<dbReference type="EMBL" id="FNMY01000008">
    <property type="protein sequence ID" value="SDX13116.1"/>
    <property type="molecule type" value="Genomic_DNA"/>
</dbReference>
<proteinExistence type="predicted"/>
<dbReference type="RefSeq" id="WP_090299444.1">
    <property type="nucleotide sequence ID" value="NZ_FNKI01000007.1"/>
</dbReference>
<dbReference type="AlphaFoldDB" id="A0A1H2Z703"/>
<evidence type="ECO:0008006" key="3">
    <source>
        <dbReference type="Google" id="ProtNLM"/>
    </source>
</evidence>